<dbReference type="RefSeq" id="WP_410557885.1">
    <property type="nucleotide sequence ID" value="NZ_JAXCGB010000040.1"/>
</dbReference>
<name>A0ABN3QJY5_9ACTN</name>
<reference evidence="1 2" key="1">
    <citation type="journal article" date="2019" name="Int. J. Syst. Evol. Microbiol.">
        <title>The Global Catalogue of Microorganisms (GCM) 10K type strain sequencing project: providing services to taxonomists for standard genome sequencing and annotation.</title>
        <authorList>
            <consortium name="The Broad Institute Genomics Platform"/>
            <consortium name="The Broad Institute Genome Sequencing Center for Infectious Disease"/>
            <person name="Wu L."/>
            <person name="Ma J."/>
        </authorList>
    </citation>
    <scope>NUCLEOTIDE SEQUENCE [LARGE SCALE GENOMIC DNA]</scope>
    <source>
        <strain evidence="1 2">JCM 6833</strain>
    </source>
</reference>
<evidence type="ECO:0000313" key="2">
    <source>
        <dbReference type="Proteomes" id="UP001501509"/>
    </source>
</evidence>
<evidence type="ECO:0000313" key="1">
    <source>
        <dbReference type="EMBL" id="GAA2628524.1"/>
    </source>
</evidence>
<proteinExistence type="predicted"/>
<accession>A0ABN3QJY5</accession>
<sequence>MSDQQPTTPKPPPPWAIRLRAERESRGWGRREMARQLLTTISAPHEERRIRSLTRQLRQWELGVNFPRDWSAWIAQALDIDEGELFGVTRTQPSFGTMMCRHMAQRGIRFTGLARDLGYDVGELAKISHDITPPPPELAERLDALLGANGELAALAPAELPSSYRSDLPAVSVEQRTPIEEWEDDVERRAALQLLAALGTGAAVSPGTLGEALQRLMDLTMTAAPRDLDAWHLACDDHLHALRTRPPVQARQDLVIDLVSLGRQIETADAADLTELQRVKAALATLHANVLTRLGDHGAAIRWWRTAKDAADATGDLELQLGIRSTEAGYARYGQRSPTTVLRLTQDAQRIAGDKPSLGRALVVCSDAKALSTVGRHSDAKQTLRASEDLFAAAGTPCDIMPGYWNGGQPQYAELVVFAAAGDTDKVDAALGEARAVFDRNTDHLYAALIRLQGALCTVVNGGTDQGMRQAATVLDSLPASHRSHIITETGNTVVRAVPRDQRQRPAVREFRELLAKTAPKPALTAAT</sequence>
<comment type="caution">
    <text evidence="1">The sequence shown here is derived from an EMBL/GenBank/DDBJ whole genome shotgun (WGS) entry which is preliminary data.</text>
</comment>
<evidence type="ECO:0008006" key="3">
    <source>
        <dbReference type="Google" id="ProtNLM"/>
    </source>
</evidence>
<dbReference type="EMBL" id="BAAATD010000014">
    <property type="protein sequence ID" value="GAA2628524.1"/>
    <property type="molecule type" value="Genomic_DNA"/>
</dbReference>
<dbReference type="Proteomes" id="UP001501509">
    <property type="component" value="Unassembled WGS sequence"/>
</dbReference>
<organism evidence="1 2">
    <name type="scientific">Actinomadura fulvescens</name>
    <dbReference type="NCBI Taxonomy" id="46160"/>
    <lineage>
        <taxon>Bacteria</taxon>
        <taxon>Bacillati</taxon>
        <taxon>Actinomycetota</taxon>
        <taxon>Actinomycetes</taxon>
        <taxon>Streptosporangiales</taxon>
        <taxon>Thermomonosporaceae</taxon>
        <taxon>Actinomadura</taxon>
    </lineage>
</organism>
<keyword evidence="2" id="KW-1185">Reference proteome</keyword>
<gene>
    <name evidence="1" type="ORF">GCM10010411_77280</name>
</gene>
<protein>
    <recommendedName>
        <fullName evidence="3">HTH cro/C1-type domain-containing protein</fullName>
    </recommendedName>
</protein>